<dbReference type="Gene3D" id="6.10.250.2860">
    <property type="match status" value="1"/>
</dbReference>
<dbReference type="CDD" id="cd01878">
    <property type="entry name" value="HflX"/>
    <property type="match status" value="1"/>
</dbReference>
<dbReference type="Proteomes" id="UP000198741">
    <property type="component" value="Chromosome I"/>
</dbReference>
<dbReference type="GO" id="GO:0005737">
    <property type="term" value="C:cytoplasm"/>
    <property type="evidence" value="ECO:0007669"/>
    <property type="project" value="UniProtKB-SubCell"/>
</dbReference>
<dbReference type="GO" id="GO:0046872">
    <property type="term" value="F:metal ion binding"/>
    <property type="evidence" value="ECO:0007669"/>
    <property type="project" value="UniProtKB-KW"/>
</dbReference>
<comment type="subcellular location">
    <subcellularLocation>
        <location evidence="6">Cytoplasm</location>
    </subcellularLocation>
    <text evidence="6">May associate with membranes.</text>
</comment>
<dbReference type="PRINTS" id="PR00326">
    <property type="entry name" value="GTP1OBG"/>
</dbReference>
<comment type="subunit">
    <text evidence="6">Monomer. Associates with the 50S ribosomal subunit.</text>
</comment>
<sequence length="480" mass="52089">MTKHDDFLARIAAQSERENGTDTGGERDLADRAALRRVGSLSTQLTDITEVEYRDLQLERVVLVGVWSTGTAEDAEASMTELARLAETAGSVVLESLSQRRRNPDAGTYIGSGKVRELGEVVEMTGADTVICDGELSPGQLRNLEEQLKVKVVDRTALILDIFAQHAKSKEGKAQVELAQLNYFLPRLRGWGVALSRQRGGRVASGAGIGSRGPGETKLEIDRRRIHRRIAQLKTELAAMRQVRDTKRSQRRANAVPAVAIAGYTNAGKSSLLNCLTEAGVLVEDSLFATLDPTTRKTTTTDGRLYTLTDTVGFVRHLPHQLVESFRSTLEEIADADLVVHVIDGSDAHPEDQVVAVREVLKEIDAAQVPEIMVVNKIDAADEITLGRLRHLLPQAVFVSARTGEGIAELRGVIAGALPDPALRIDVLVPFHQGALVSRVHAEGTVLTEEHTAEGTLLQAKVYPALAGALHDYRVLAVNE</sequence>
<accession>A0A1H0Q7K7</accession>
<dbReference type="GO" id="GO:0005525">
    <property type="term" value="F:GTP binding"/>
    <property type="evidence" value="ECO:0007669"/>
    <property type="project" value="UniProtKB-UniRule"/>
</dbReference>
<dbReference type="InterPro" id="IPR016496">
    <property type="entry name" value="GTPase_HflX"/>
</dbReference>
<keyword evidence="2 8" id="KW-0479">Metal-binding</keyword>
<dbReference type="InterPro" id="IPR025121">
    <property type="entry name" value="GTPase_HflX_N"/>
</dbReference>
<reference evidence="11 12" key="1">
    <citation type="submission" date="2016-10" db="EMBL/GenBank/DDBJ databases">
        <authorList>
            <person name="de Groot N.N."/>
        </authorList>
    </citation>
    <scope>NUCLEOTIDE SEQUENCE [LARGE SCALE GENOMIC DNA]</scope>
    <source>
        <strain evidence="12">P4-7,KCTC 19426,CECT 7604</strain>
    </source>
</reference>
<dbReference type="HAMAP" id="MF_00900">
    <property type="entry name" value="GTPase_HflX"/>
    <property type="match status" value="1"/>
</dbReference>
<gene>
    <name evidence="6" type="primary">hflX</name>
    <name evidence="11" type="ORF">SAMN04515671_2997</name>
</gene>
<dbReference type="InterPro" id="IPR042108">
    <property type="entry name" value="GTPase_HflX_N_sf"/>
</dbReference>
<dbReference type="SUPFAM" id="SSF52540">
    <property type="entry name" value="P-loop containing nucleoside triphosphate hydrolases"/>
    <property type="match status" value="1"/>
</dbReference>
<dbReference type="EMBL" id="LT629710">
    <property type="protein sequence ID" value="SDP12609.1"/>
    <property type="molecule type" value="Genomic_DNA"/>
</dbReference>
<evidence type="ECO:0000256" key="5">
    <source>
        <dbReference type="ARBA" id="ARBA00023134"/>
    </source>
</evidence>
<feature type="binding site" evidence="7">
    <location>
        <begin position="400"/>
        <end position="402"/>
    </location>
    <ligand>
        <name>GTP</name>
        <dbReference type="ChEBI" id="CHEBI:37565"/>
    </ligand>
</feature>
<evidence type="ECO:0000256" key="1">
    <source>
        <dbReference type="ARBA" id="ARBA00022490"/>
    </source>
</evidence>
<comment type="cofactor">
    <cofactor evidence="8">
        <name>Mg(2+)</name>
        <dbReference type="ChEBI" id="CHEBI:18420"/>
    </cofactor>
</comment>
<comment type="similarity">
    <text evidence="6">Belongs to the TRAFAC class OBG-HflX-like GTPase superfamily. HflX GTPase family.</text>
</comment>
<keyword evidence="1 6" id="KW-0963">Cytoplasm</keyword>
<dbReference type="STRING" id="1090615.SAMN04515671_2997"/>
<feature type="coiled-coil region" evidence="9">
    <location>
        <begin position="223"/>
        <end position="250"/>
    </location>
</feature>
<evidence type="ECO:0000256" key="7">
    <source>
        <dbReference type="PIRSR" id="PIRSR006809-1"/>
    </source>
</evidence>
<evidence type="ECO:0000256" key="6">
    <source>
        <dbReference type="HAMAP-Rule" id="MF_00900"/>
    </source>
</evidence>
<dbReference type="InterPro" id="IPR027417">
    <property type="entry name" value="P-loop_NTPase"/>
</dbReference>
<dbReference type="RefSeq" id="WP_090477101.1">
    <property type="nucleotide sequence ID" value="NZ_LT629710.1"/>
</dbReference>
<evidence type="ECO:0000259" key="10">
    <source>
        <dbReference type="PROSITE" id="PS51705"/>
    </source>
</evidence>
<feature type="binding site" evidence="7">
    <location>
        <begin position="263"/>
        <end position="270"/>
    </location>
    <ligand>
        <name>GTP</name>
        <dbReference type="ChEBI" id="CHEBI:37565"/>
    </ligand>
</feature>
<feature type="binding site" evidence="8">
    <location>
        <position position="270"/>
    </location>
    <ligand>
        <name>Mg(2+)</name>
        <dbReference type="ChEBI" id="CHEBI:18420"/>
    </ligand>
</feature>
<feature type="binding site" evidence="7">
    <location>
        <begin position="310"/>
        <end position="313"/>
    </location>
    <ligand>
        <name>GTP</name>
        <dbReference type="ChEBI" id="CHEBI:37565"/>
    </ligand>
</feature>
<keyword evidence="5 6" id="KW-0342">GTP-binding</keyword>
<dbReference type="Gene3D" id="3.40.50.11060">
    <property type="entry name" value="GTPase HflX, N-terminal domain"/>
    <property type="match status" value="1"/>
</dbReference>
<keyword evidence="9" id="KW-0175">Coiled coil</keyword>
<evidence type="ECO:0000256" key="2">
    <source>
        <dbReference type="ARBA" id="ARBA00022723"/>
    </source>
</evidence>
<organism evidence="11 12">
    <name type="scientific">Nakamurella panacisegetis</name>
    <dbReference type="NCBI Taxonomy" id="1090615"/>
    <lineage>
        <taxon>Bacteria</taxon>
        <taxon>Bacillati</taxon>
        <taxon>Actinomycetota</taxon>
        <taxon>Actinomycetes</taxon>
        <taxon>Nakamurellales</taxon>
        <taxon>Nakamurellaceae</taxon>
        <taxon>Nakamurella</taxon>
    </lineage>
</organism>
<dbReference type="Pfam" id="PF16360">
    <property type="entry name" value="GTP-bdg_M"/>
    <property type="match status" value="1"/>
</dbReference>
<dbReference type="PANTHER" id="PTHR10229:SF0">
    <property type="entry name" value="GTP-BINDING PROTEIN 6-RELATED"/>
    <property type="match status" value="1"/>
</dbReference>
<keyword evidence="3 6" id="KW-0547">Nucleotide-binding</keyword>
<keyword evidence="4 8" id="KW-0460">Magnesium</keyword>
<evidence type="ECO:0000313" key="11">
    <source>
        <dbReference type="EMBL" id="SDP12609.1"/>
    </source>
</evidence>
<protein>
    <recommendedName>
        <fullName evidence="6">GTPase HflX</fullName>
    </recommendedName>
    <alternativeName>
        <fullName evidence="6">GTP-binding protein HflX</fullName>
    </alternativeName>
</protein>
<dbReference type="PANTHER" id="PTHR10229">
    <property type="entry name" value="GTP-BINDING PROTEIN HFLX"/>
    <property type="match status" value="1"/>
</dbReference>
<dbReference type="FunFam" id="3.40.50.11060:FF:000001">
    <property type="entry name" value="GTPase HflX"/>
    <property type="match status" value="1"/>
</dbReference>
<dbReference type="NCBIfam" id="TIGR03156">
    <property type="entry name" value="GTP_HflX"/>
    <property type="match status" value="1"/>
</dbReference>
<dbReference type="Gene3D" id="3.40.50.300">
    <property type="entry name" value="P-loop containing nucleotide triphosphate hydrolases"/>
    <property type="match status" value="1"/>
</dbReference>
<proteinExistence type="inferred from homology"/>
<feature type="binding site" evidence="7">
    <location>
        <begin position="288"/>
        <end position="292"/>
    </location>
    <ligand>
        <name>GTP</name>
        <dbReference type="ChEBI" id="CHEBI:37565"/>
    </ligand>
</feature>
<comment type="function">
    <text evidence="6">GTPase that associates with the 50S ribosomal subunit and may have a role during protein synthesis or ribosome biogenesis.</text>
</comment>
<dbReference type="Pfam" id="PF13167">
    <property type="entry name" value="GTP-bdg_N"/>
    <property type="match status" value="1"/>
</dbReference>
<dbReference type="AlphaFoldDB" id="A0A1H0Q7K7"/>
<evidence type="ECO:0000256" key="3">
    <source>
        <dbReference type="ARBA" id="ARBA00022741"/>
    </source>
</evidence>
<feature type="binding site" evidence="8">
    <location>
        <position position="290"/>
    </location>
    <ligand>
        <name>Mg(2+)</name>
        <dbReference type="ChEBI" id="CHEBI:18420"/>
    </ligand>
</feature>
<evidence type="ECO:0000256" key="8">
    <source>
        <dbReference type="PIRSR" id="PIRSR006809-2"/>
    </source>
</evidence>
<dbReference type="InterPro" id="IPR030394">
    <property type="entry name" value="G_HFLX_dom"/>
</dbReference>
<dbReference type="InterPro" id="IPR032305">
    <property type="entry name" value="GTP-bd_M"/>
</dbReference>
<evidence type="ECO:0000256" key="9">
    <source>
        <dbReference type="SAM" id="Coils"/>
    </source>
</evidence>
<feature type="domain" description="Hflx-type G" evidence="10">
    <location>
        <begin position="257"/>
        <end position="422"/>
    </location>
</feature>
<dbReference type="Pfam" id="PF01926">
    <property type="entry name" value="MMR_HSR1"/>
    <property type="match status" value="1"/>
</dbReference>
<keyword evidence="12" id="KW-1185">Reference proteome</keyword>
<dbReference type="GO" id="GO:0043022">
    <property type="term" value="F:ribosome binding"/>
    <property type="evidence" value="ECO:0007669"/>
    <property type="project" value="TreeGrafter"/>
</dbReference>
<evidence type="ECO:0000256" key="4">
    <source>
        <dbReference type="ARBA" id="ARBA00022842"/>
    </source>
</evidence>
<name>A0A1H0Q7K7_9ACTN</name>
<evidence type="ECO:0000313" key="12">
    <source>
        <dbReference type="Proteomes" id="UP000198741"/>
    </source>
</evidence>
<dbReference type="InterPro" id="IPR006073">
    <property type="entry name" value="GTP-bd"/>
</dbReference>
<dbReference type="PIRSF" id="PIRSF006809">
    <property type="entry name" value="GTP-binding_hflX_prd"/>
    <property type="match status" value="1"/>
</dbReference>
<dbReference type="PROSITE" id="PS51705">
    <property type="entry name" value="G_HFLX"/>
    <property type="match status" value="1"/>
</dbReference>
<dbReference type="GO" id="GO:0003924">
    <property type="term" value="F:GTPase activity"/>
    <property type="evidence" value="ECO:0007669"/>
    <property type="project" value="UniProtKB-UniRule"/>
</dbReference>
<dbReference type="OrthoDB" id="9812272at2"/>
<feature type="binding site" evidence="7">
    <location>
        <begin position="376"/>
        <end position="379"/>
    </location>
    <ligand>
        <name>GTP</name>
        <dbReference type="ChEBI" id="CHEBI:37565"/>
    </ligand>
</feature>